<accession>A0A4C1Y1K8</accession>
<sequence>MHIKYFMKGKPIRIEFLEAVATISKAAYNTAVTSSKPFKITYEKGKQTSGLRNVWQPYPIPICRMFRSPRAAPPTPTPRPPVRAGYDGGAWRFRFICRAICGAVCGVIRAEPTVKWETPPRAHPQRWLRG</sequence>
<evidence type="ECO:0000313" key="1">
    <source>
        <dbReference type="EMBL" id="GBP69273.1"/>
    </source>
</evidence>
<dbReference type="Proteomes" id="UP000299102">
    <property type="component" value="Unassembled WGS sequence"/>
</dbReference>
<comment type="caution">
    <text evidence="1">The sequence shown here is derived from an EMBL/GenBank/DDBJ whole genome shotgun (WGS) entry which is preliminary data.</text>
</comment>
<proteinExistence type="predicted"/>
<keyword evidence="2" id="KW-1185">Reference proteome</keyword>
<organism evidence="1 2">
    <name type="scientific">Eumeta variegata</name>
    <name type="common">Bagworm moth</name>
    <name type="synonym">Eumeta japonica</name>
    <dbReference type="NCBI Taxonomy" id="151549"/>
    <lineage>
        <taxon>Eukaryota</taxon>
        <taxon>Metazoa</taxon>
        <taxon>Ecdysozoa</taxon>
        <taxon>Arthropoda</taxon>
        <taxon>Hexapoda</taxon>
        <taxon>Insecta</taxon>
        <taxon>Pterygota</taxon>
        <taxon>Neoptera</taxon>
        <taxon>Endopterygota</taxon>
        <taxon>Lepidoptera</taxon>
        <taxon>Glossata</taxon>
        <taxon>Ditrysia</taxon>
        <taxon>Tineoidea</taxon>
        <taxon>Psychidae</taxon>
        <taxon>Oiketicinae</taxon>
        <taxon>Eumeta</taxon>
    </lineage>
</organism>
<dbReference type="AlphaFoldDB" id="A0A4C1Y1K8"/>
<gene>
    <name evidence="1" type="ORF">EVAR_56817_1</name>
</gene>
<protein>
    <submittedName>
        <fullName evidence="1">Uncharacterized protein</fullName>
    </submittedName>
</protein>
<evidence type="ECO:0000313" key="2">
    <source>
        <dbReference type="Proteomes" id="UP000299102"/>
    </source>
</evidence>
<name>A0A4C1Y1K8_EUMVA</name>
<reference evidence="1 2" key="1">
    <citation type="journal article" date="2019" name="Commun. Biol.">
        <title>The bagworm genome reveals a unique fibroin gene that provides high tensile strength.</title>
        <authorList>
            <person name="Kono N."/>
            <person name="Nakamura H."/>
            <person name="Ohtoshi R."/>
            <person name="Tomita M."/>
            <person name="Numata K."/>
            <person name="Arakawa K."/>
        </authorList>
    </citation>
    <scope>NUCLEOTIDE SEQUENCE [LARGE SCALE GENOMIC DNA]</scope>
</reference>
<dbReference type="EMBL" id="BGZK01001035">
    <property type="protein sequence ID" value="GBP69273.1"/>
    <property type="molecule type" value="Genomic_DNA"/>
</dbReference>